<dbReference type="PANTHER" id="PTHR22961">
    <property type="entry name" value="SER/THR PROTEIN KINASE-TRB"/>
    <property type="match status" value="1"/>
</dbReference>
<dbReference type="FunFam" id="1.10.510.10:FF:000153">
    <property type="entry name" value="Tribbles homolog 2"/>
    <property type="match status" value="1"/>
</dbReference>
<dbReference type="InterPro" id="IPR024104">
    <property type="entry name" value="Tribbles/Ser_Thr_kinase_40"/>
</dbReference>
<evidence type="ECO:0000256" key="1">
    <source>
        <dbReference type="ARBA" id="ARBA00023013"/>
    </source>
</evidence>
<dbReference type="CDD" id="cd14023">
    <property type="entry name" value="PK_TRB1"/>
    <property type="match status" value="1"/>
</dbReference>
<name>A0A6J3Q9I1_TURTR</name>
<evidence type="ECO:0000256" key="2">
    <source>
        <dbReference type="ARBA" id="ARBA00038180"/>
    </source>
</evidence>
<dbReference type="GO" id="GO:0032496">
    <property type="term" value="P:response to lipopolysaccharide"/>
    <property type="evidence" value="ECO:0007669"/>
    <property type="project" value="UniProtKB-ARBA"/>
</dbReference>
<dbReference type="CTD" id="10221"/>
<dbReference type="GeneID" id="101329320"/>
<evidence type="ECO:0000256" key="3">
    <source>
        <dbReference type="ARBA" id="ARBA00065559"/>
    </source>
</evidence>
<dbReference type="GO" id="GO:0061629">
    <property type="term" value="F:RNA polymerase II-specific DNA-binding transcription factor binding"/>
    <property type="evidence" value="ECO:0007669"/>
    <property type="project" value="UniProtKB-ARBA"/>
</dbReference>
<feature type="compositionally biased region" description="Low complexity" evidence="5">
    <location>
        <begin position="150"/>
        <end position="162"/>
    </location>
</feature>
<feature type="region of interest" description="Disordered" evidence="5">
    <location>
        <begin position="1"/>
        <end position="26"/>
    </location>
</feature>
<dbReference type="InterPro" id="IPR000719">
    <property type="entry name" value="Prot_kinase_dom"/>
</dbReference>
<dbReference type="GO" id="GO:0004860">
    <property type="term" value="F:protein kinase inhibitor activity"/>
    <property type="evidence" value="ECO:0007669"/>
    <property type="project" value="UniProtKB-KW"/>
</dbReference>
<dbReference type="RefSeq" id="XP_033698787.1">
    <property type="nucleotide sequence ID" value="XM_033842896.1"/>
</dbReference>
<dbReference type="GO" id="GO:0005524">
    <property type="term" value="F:ATP binding"/>
    <property type="evidence" value="ECO:0007669"/>
    <property type="project" value="InterPro"/>
</dbReference>
<dbReference type="InterPro" id="IPR011009">
    <property type="entry name" value="Kinase-like_dom_sf"/>
</dbReference>
<gene>
    <name evidence="8" type="primary">TRIB1</name>
</gene>
<dbReference type="FunCoup" id="A0A6J3Q9I1">
    <property type="interactions" value="439"/>
</dbReference>
<dbReference type="AlphaFoldDB" id="A0A6J3Q9I1"/>
<dbReference type="InterPro" id="IPR024105">
    <property type="entry name" value="TRB1_pseudokinase_dom"/>
</dbReference>
<dbReference type="Pfam" id="PF00069">
    <property type="entry name" value="Pkinase"/>
    <property type="match status" value="1"/>
</dbReference>
<dbReference type="Gene3D" id="1.10.510.10">
    <property type="entry name" value="Transferase(Phosphotransferase) domain 1"/>
    <property type="match status" value="1"/>
</dbReference>
<sequence length="575" mass="62870">MCIQRESPGGGGGGGKGEGGVHWPGSVRRTHSLTLSYPLRARLSRAHSRREPGARRIPGAAEKLVRLSLRHFLLREVHLLRGSAEPAESCSRCSGPRRPPPPLLPRLSAASTTIARRPEPVPTGIRGPEPASFPRTRGHRGPRVYRERPGAAPALPPVGAEPSSVCNLHPAGWSKSRRRRRPSCTFRADPRTYKAGAAPAGDGMRVGPVRSAMSGVSQPRAPAFLLPVGRGAPAKRLLDADDAAAVAAKCPRLSECSSPPDYLSPPGSPCSPQPPPAAPGAGGGSGSAPGPSRIADYLLLPLAEREHVSRALCLHTGRELRCKVFPIKHYQDRIRPYIQLPSHRNITGIVEVILGETKAYVFFERDFGDMHSYVRSRKRLREEEAARLFKQIVSAVAHCHQSAIVLGDLKLRKFVFSTEERTQLRLESLEDTHIIKGEDDALSDKHGCPAYVSPEILNTTGTYSGKAADVWSLGVMLYTLLVGRYPFHDSDPSALFSKIRRGQFCIPDHISPKARCLIRSLLRREPSERLTAPEILLHPWFESVLEPGYVDSEIGTSDQIVPEYQEDSDISSFFC</sequence>
<dbReference type="FunFam" id="3.30.200.20:FF:000381">
    <property type="entry name" value="tribbles homolog 1"/>
    <property type="match status" value="1"/>
</dbReference>
<protein>
    <recommendedName>
        <fullName evidence="4">Tribbles homolog 1</fullName>
    </recommendedName>
</protein>
<dbReference type="GO" id="GO:0004672">
    <property type="term" value="F:protein kinase activity"/>
    <property type="evidence" value="ECO:0007669"/>
    <property type="project" value="InterPro"/>
</dbReference>
<evidence type="ECO:0000313" key="8">
    <source>
        <dbReference type="RefSeq" id="XP_033698787.1"/>
    </source>
</evidence>
<dbReference type="PROSITE" id="PS50011">
    <property type="entry name" value="PROTEIN_KINASE_DOM"/>
    <property type="match status" value="1"/>
</dbReference>
<comment type="subunit">
    <text evidence="3">Monomer. Interacts (via protein kinase domain) with CEBPA. Interacts with COP1.</text>
</comment>
<proteinExistence type="inferred from homology"/>
<dbReference type="SUPFAM" id="SSF56112">
    <property type="entry name" value="Protein kinase-like (PK-like)"/>
    <property type="match status" value="1"/>
</dbReference>
<feature type="compositionally biased region" description="Pro residues" evidence="5">
    <location>
        <begin position="262"/>
        <end position="278"/>
    </location>
</feature>
<feature type="region of interest" description="Disordered" evidence="5">
    <location>
        <begin position="85"/>
        <end position="190"/>
    </location>
</feature>
<dbReference type="GO" id="GO:0140416">
    <property type="term" value="F:transcription regulator inhibitor activity"/>
    <property type="evidence" value="ECO:0007669"/>
    <property type="project" value="UniProtKB-ARBA"/>
</dbReference>
<dbReference type="SMART" id="SM00220">
    <property type="entry name" value="S_TKc"/>
    <property type="match status" value="1"/>
</dbReference>
<dbReference type="OrthoDB" id="410920at2759"/>
<dbReference type="GO" id="GO:0005634">
    <property type="term" value="C:nucleus"/>
    <property type="evidence" value="ECO:0007669"/>
    <property type="project" value="TreeGrafter"/>
</dbReference>
<feature type="compositionally biased region" description="Gly residues" evidence="5">
    <location>
        <begin position="8"/>
        <end position="22"/>
    </location>
</feature>
<evidence type="ECO:0000256" key="5">
    <source>
        <dbReference type="SAM" id="MobiDB-lite"/>
    </source>
</evidence>
<keyword evidence="1" id="KW-0649">Protein kinase inhibitor</keyword>
<keyword evidence="7" id="KW-1185">Reference proteome</keyword>
<dbReference type="Gene3D" id="3.30.200.20">
    <property type="entry name" value="Phosphorylase Kinase, domain 1"/>
    <property type="match status" value="1"/>
</dbReference>
<evidence type="ECO:0000259" key="6">
    <source>
        <dbReference type="PROSITE" id="PS50011"/>
    </source>
</evidence>
<feature type="domain" description="Protein kinase" evidence="6">
    <location>
        <begin position="222"/>
        <end position="541"/>
    </location>
</feature>
<dbReference type="InParanoid" id="A0A6J3Q9I1"/>
<dbReference type="PANTHER" id="PTHR22961:SF17">
    <property type="entry name" value="TRIBBLES HOMOLOG 1"/>
    <property type="match status" value="1"/>
</dbReference>
<comment type="similarity">
    <text evidence="2">Belongs to the protein kinase superfamily. CAMK Ser/Thr protein kinase family. Tribbles subfamily.</text>
</comment>
<evidence type="ECO:0000313" key="7">
    <source>
        <dbReference type="Proteomes" id="UP000245320"/>
    </source>
</evidence>
<feature type="region of interest" description="Disordered" evidence="5">
    <location>
        <begin position="255"/>
        <end position="289"/>
    </location>
</feature>
<evidence type="ECO:0000256" key="4">
    <source>
        <dbReference type="ARBA" id="ARBA00073884"/>
    </source>
</evidence>
<dbReference type="GO" id="GO:0032436">
    <property type="term" value="P:positive regulation of proteasomal ubiquitin-dependent protein catabolic process"/>
    <property type="evidence" value="ECO:0007669"/>
    <property type="project" value="TreeGrafter"/>
</dbReference>
<dbReference type="Proteomes" id="UP000245320">
    <property type="component" value="Chromosome 17"/>
</dbReference>
<dbReference type="GO" id="GO:0031434">
    <property type="term" value="F:mitogen-activated protein kinase kinase binding"/>
    <property type="evidence" value="ECO:0007669"/>
    <property type="project" value="TreeGrafter"/>
</dbReference>
<organism evidence="7 8">
    <name type="scientific">Tursiops truncatus</name>
    <name type="common">Atlantic bottle-nosed dolphin</name>
    <name type="synonym">Delphinus truncatus</name>
    <dbReference type="NCBI Taxonomy" id="9739"/>
    <lineage>
        <taxon>Eukaryota</taxon>
        <taxon>Metazoa</taxon>
        <taxon>Chordata</taxon>
        <taxon>Craniata</taxon>
        <taxon>Vertebrata</taxon>
        <taxon>Euteleostomi</taxon>
        <taxon>Mammalia</taxon>
        <taxon>Eutheria</taxon>
        <taxon>Laurasiatheria</taxon>
        <taxon>Artiodactyla</taxon>
        <taxon>Whippomorpha</taxon>
        <taxon>Cetacea</taxon>
        <taxon>Odontoceti</taxon>
        <taxon>Delphinidae</taxon>
        <taxon>Tursiops</taxon>
    </lineage>
</organism>
<reference evidence="8" key="1">
    <citation type="submission" date="2025-08" db="UniProtKB">
        <authorList>
            <consortium name="RefSeq"/>
        </authorList>
    </citation>
    <scope>IDENTIFICATION</scope>
    <source>
        <tissue evidence="8">Spleen</tissue>
    </source>
</reference>
<accession>A0A6J3Q9I1</accession>